<sequence length="106" mass="12687">MNINSVTDTLKYAYSLNLNQSTFRFRGQANFEWTLQPSIYRYNSFKRYQTVDFESNLLSTKPKQATPPLTFTEFDLEWLMLCQHYEIPTRLMDWSMDILISLFFAC</sequence>
<dbReference type="AlphaFoldDB" id="V6SQ42"/>
<keyword evidence="3" id="KW-1185">Reference proteome</keyword>
<protein>
    <recommendedName>
        <fullName evidence="1">FRG domain-containing protein</fullName>
    </recommendedName>
</protein>
<dbReference type="EMBL" id="AVGG01000005">
    <property type="protein sequence ID" value="ESU28736.1"/>
    <property type="molecule type" value="Genomic_DNA"/>
</dbReference>
<feature type="domain" description="FRG" evidence="1">
    <location>
        <begin position="19"/>
        <end position="106"/>
    </location>
</feature>
<reference evidence="2 3" key="1">
    <citation type="submission" date="2013-08" db="EMBL/GenBank/DDBJ databases">
        <title>Flavobacterium limnosediminis JC2902 genome sequencing.</title>
        <authorList>
            <person name="Lee K."/>
            <person name="Yi H."/>
            <person name="Park S."/>
            <person name="Chun J."/>
        </authorList>
    </citation>
    <scope>NUCLEOTIDE SEQUENCE [LARGE SCALE GENOMIC DNA]</scope>
    <source>
        <strain evidence="2 3">JC2902</strain>
    </source>
</reference>
<dbReference type="InterPro" id="IPR014966">
    <property type="entry name" value="FRG-dom"/>
</dbReference>
<dbReference type="SMART" id="SM00901">
    <property type="entry name" value="FRG"/>
    <property type="match status" value="1"/>
</dbReference>
<evidence type="ECO:0000313" key="3">
    <source>
        <dbReference type="Proteomes" id="UP000018004"/>
    </source>
</evidence>
<dbReference type="Pfam" id="PF08867">
    <property type="entry name" value="FRG"/>
    <property type="match status" value="1"/>
</dbReference>
<evidence type="ECO:0000259" key="1">
    <source>
        <dbReference type="SMART" id="SM00901"/>
    </source>
</evidence>
<name>V6SQ42_9FLAO</name>
<proteinExistence type="predicted"/>
<dbReference type="RefSeq" id="WP_023578972.1">
    <property type="nucleotide sequence ID" value="NZ_AVGG01000005.1"/>
</dbReference>
<dbReference type="OrthoDB" id="9816036at2"/>
<dbReference type="eggNOG" id="ENOG50312UK">
    <property type="taxonomic scope" value="Bacteria"/>
</dbReference>
<dbReference type="STRING" id="1341181.FLJC2902T_13300"/>
<gene>
    <name evidence="2" type="ORF">FLJC2902T_13300</name>
</gene>
<evidence type="ECO:0000313" key="2">
    <source>
        <dbReference type="EMBL" id="ESU28736.1"/>
    </source>
</evidence>
<organism evidence="2 3">
    <name type="scientific">Flavobacterium limnosediminis JC2902</name>
    <dbReference type="NCBI Taxonomy" id="1341181"/>
    <lineage>
        <taxon>Bacteria</taxon>
        <taxon>Pseudomonadati</taxon>
        <taxon>Bacteroidota</taxon>
        <taxon>Flavobacteriia</taxon>
        <taxon>Flavobacteriales</taxon>
        <taxon>Flavobacteriaceae</taxon>
        <taxon>Flavobacterium</taxon>
    </lineage>
</organism>
<comment type="caution">
    <text evidence="2">The sequence shown here is derived from an EMBL/GenBank/DDBJ whole genome shotgun (WGS) entry which is preliminary data.</text>
</comment>
<dbReference type="Proteomes" id="UP000018004">
    <property type="component" value="Unassembled WGS sequence"/>
</dbReference>
<accession>V6SQ42</accession>